<dbReference type="PROSITE" id="PS50119">
    <property type="entry name" value="ZF_BBOX"/>
    <property type="match status" value="1"/>
</dbReference>
<dbReference type="PANTHER" id="PTHR15090">
    <property type="entry name" value="SEQUESTOSOME 1-RELATED"/>
    <property type="match status" value="1"/>
</dbReference>
<sequence>MANRPDRPLVVKCRFGGARKKISFHSSKNCTYGELRRKIDQCFSLSAGAYIVSWRDDEGEIVPIDCEDDLTEAIVYFCSGDDTQSTSGASILSFGRGRVTLEVTITIDYDGPSLSDTSSLASLEEYRRDSNRRSDSFSLSSPSSLGEPDDDSITVSSRDHLGSSSSTHPQDRPHHSASSPRPGVTVSPTVHYTATNSSSVSSSYREGNGSHFSFHLSNDTPSTSASDINEPLSSALERFPPNPSAVFERLKISEALGEGQQDWGEYTGGEDRGTRWLREQVKRAGGVVDEFSSSDEEDLDCLSLERNPSGHYYYTYNTSAGSQVDGDKSLEPSEDAISFEEPTRLHKPRPTTMQLEWVAAQRIETEEHRRLQECASQSSLRSSKSNRPHGQDTSFDLKYYNLPAPPPEIVTGCSSCGEQLTLQRYICSTCGENEPTSQSKGKRKDTSHAFTYPPAPMPGSPSSASSGSGESLGTRIYQTLTQSPTFSGFASRAQLSPPVPQQDFDEPPSGFELCPDCLGSAGLVHAIEAGMGSPSSGQSAAGSSNTSLQLQQQDPTWKRSAPKRGHIRHSYIEKIWGEFGWEEISQDEHSVSKCSVCSTITEAQRYKCASCSNFNLCRGHYRVVHNCHPIHPFILVPDKPKFTQIGIEDLSGGEGDGDEEPSMEHSATCAHCLLPIVGALFHCAICESVDICSNCEAAGLPGNLDSEEGGHDSSHILLKIPYAMKQSTLQKASKAAMKRWHGRDAAVALSASHHSQPEADSGTVIGSKATSAHMESPLDHGIPCDSCHQRIIGTRYQCCQCPSYPSAYNLCTRCEARSWAVHDPMHIFFKLPTQVNHVIESRQPFFPPLYEVPAGPMPGRYPLNNDPREYLRELVHRSVLCDRCMNKIEGEWFHCACCPIDLCDQCESVDTHAPEHAFVVFKNWNDPEHPSPILDFSVY</sequence>
<dbReference type="GO" id="GO:0035973">
    <property type="term" value="P:aggrephagy"/>
    <property type="evidence" value="ECO:0007669"/>
    <property type="project" value="TreeGrafter"/>
</dbReference>
<accession>A0A4Y7TRI9</accession>
<feature type="compositionally biased region" description="Low complexity" evidence="5">
    <location>
        <begin position="376"/>
        <end position="385"/>
    </location>
</feature>
<dbReference type="InterPro" id="IPR053793">
    <property type="entry name" value="PB1-like"/>
</dbReference>
<feature type="compositionally biased region" description="Low complexity" evidence="5">
    <location>
        <begin position="460"/>
        <end position="471"/>
    </location>
</feature>
<dbReference type="SUPFAM" id="SSF57850">
    <property type="entry name" value="RING/U-box"/>
    <property type="match status" value="3"/>
</dbReference>
<feature type="domain" description="B box-type" evidence="6">
    <location>
        <begin position="876"/>
        <end position="921"/>
    </location>
</feature>
<dbReference type="PROSITE" id="PS50135">
    <property type="entry name" value="ZF_ZZ_2"/>
    <property type="match status" value="2"/>
</dbReference>
<dbReference type="Pfam" id="PF00569">
    <property type="entry name" value="ZZ"/>
    <property type="match status" value="1"/>
</dbReference>
<dbReference type="InterPro" id="IPR043145">
    <property type="entry name" value="Znf_ZZ_sf"/>
</dbReference>
<feature type="compositionally biased region" description="Low complexity" evidence="5">
    <location>
        <begin position="136"/>
        <end position="146"/>
    </location>
</feature>
<dbReference type="PANTHER" id="PTHR15090:SF0">
    <property type="entry name" value="SEQUESTOSOME-1"/>
    <property type="match status" value="1"/>
</dbReference>
<dbReference type="GO" id="GO:0007032">
    <property type="term" value="P:endosome organization"/>
    <property type="evidence" value="ECO:0007669"/>
    <property type="project" value="TreeGrafter"/>
</dbReference>
<dbReference type="Gene3D" id="3.10.20.90">
    <property type="entry name" value="Phosphatidylinositol 3-kinase Catalytic Subunit, Chain A, domain 1"/>
    <property type="match status" value="1"/>
</dbReference>
<evidence type="ECO:0000256" key="5">
    <source>
        <dbReference type="SAM" id="MobiDB-lite"/>
    </source>
</evidence>
<feature type="domain" description="ZZ-type" evidence="7">
    <location>
        <begin position="779"/>
        <end position="836"/>
    </location>
</feature>
<dbReference type="GO" id="GO:0044753">
    <property type="term" value="C:amphisome"/>
    <property type="evidence" value="ECO:0007669"/>
    <property type="project" value="TreeGrafter"/>
</dbReference>
<keyword evidence="2 4" id="KW-0863">Zinc-finger</keyword>
<dbReference type="GO" id="GO:0005080">
    <property type="term" value="F:protein kinase C binding"/>
    <property type="evidence" value="ECO:0007669"/>
    <property type="project" value="TreeGrafter"/>
</dbReference>
<dbReference type="Gene3D" id="3.30.60.90">
    <property type="match status" value="3"/>
</dbReference>
<dbReference type="InterPro" id="IPR000270">
    <property type="entry name" value="PB1_dom"/>
</dbReference>
<reference evidence="9 10" key="1">
    <citation type="journal article" date="2019" name="Nat. Ecol. Evol.">
        <title>Megaphylogeny resolves global patterns of mushroom evolution.</title>
        <authorList>
            <person name="Varga T."/>
            <person name="Krizsan K."/>
            <person name="Foldi C."/>
            <person name="Dima B."/>
            <person name="Sanchez-Garcia M."/>
            <person name="Sanchez-Ramirez S."/>
            <person name="Szollosi G.J."/>
            <person name="Szarkandi J.G."/>
            <person name="Papp V."/>
            <person name="Albert L."/>
            <person name="Andreopoulos W."/>
            <person name="Angelini C."/>
            <person name="Antonin V."/>
            <person name="Barry K.W."/>
            <person name="Bougher N.L."/>
            <person name="Buchanan P."/>
            <person name="Buyck B."/>
            <person name="Bense V."/>
            <person name="Catcheside P."/>
            <person name="Chovatia M."/>
            <person name="Cooper J."/>
            <person name="Damon W."/>
            <person name="Desjardin D."/>
            <person name="Finy P."/>
            <person name="Geml J."/>
            <person name="Haridas S."/>
            <person name="Hughes K."/>
            <person name="Justo A."/>
            <person name="Karasinski D."/>
            <person name="Kautmanova I."/>
            <person name="Kiss B."/>
            <person name="Kocsube S."/>
            <person name="Kotiranta H."/>
            <person name="LaButti K.M."/>
            <person name="Lechner B.E."/>
            <person name="Liimatainen K."/>
            <person name="Lipzen A."/>
            <person name="Lukacs Z."/>
            <person name="Mihaltcheva S."/>
            <person name="Morgado L.N."/>
            <person name="Niskanen T."/>
            <person name="Noordeloos M.E."/>
            <person name="Ohm R.A."/>
            <person name="Ortiz-Santana B."/>
            <person name="Ovrebo C."/>
            <person name="Racz N."/>
            <person name="Riley R."/>
            <person name="Savchenko A."/>
            <person name="Shiryaev A."/>
            <person name="Soop K."/>
            <person name="Spirin V."/>
            <person name="Szebenyi C."/>
            <person name="Tomsovsky M."/>
            <person name="Tulloss R.E."/>
            <person name="Uehling J."/>
            <person name="Grigoriev I.V."/>
            <person name="Vagvolgyi C."/>
            <person name="Papp T."/>
            <person name="Martin F.M."/>
            <person name="Miettinen O."/>
            <person name="Hibbett D.S."/>
            <person name="Nagy L.G."/>
        </authorList>
    </citation>
    <scope>NUCLEOTIDE SEQUENCE [LARGE SCALE GENOMIC DNA]</scope>
    <source>
        <strain evidence="9 10">FP101781</strain>
    </source>
</reference>
<protein>
    <recommendedName>
        <fullName evidence="11">ZZ-type domain-containing protein</fullName>
    </recommendedName>
</protein>
<feature type="compositionally biased region" description="Basic and acidic residues" evidence="5">
    <location>
        <begin position="125"/>
        <end position="135"/>
    </location>
</feature>
<keyword evidence="10" id="KW-1185">Reference proteome</keyword>
<dbReference type="GO" id="GO:0016235">
    <property type="term" value="C:aggresome"/>
    <property type="evidence" value="ECO:0007669"/>
    <property type="project" value="TreeGrafter"/>
</dbReference>
<evidence type="ECO:0000313" key="10">
    <source>
        <dbReference type="Proteomes" id="UP000298030"/>
    </source>
</evidence>
<dbReference type="OrthoDB" id="661148at2759"/>
<dbReference type="Proteomes" id="UP000298030">
    <property type="component" value="Unassembled WGS sequence"/>
</dbReference>
<feature type="region of interest" description="Disordered" evidence="5">
    <location>
        <begin position="431"/>
        <end position="471"/>
    </location>
</feature>
<dbReference type="InterPro" id="IPR000315">
    <property type="entry name" value="Znf_B-box"/>
</dbReference>
<gene>
    <name evidence="9" type="ORF">FA13DRAFT_1726881</name>
</gene>
<evidence type="ECO:0000259" key="6">
    <source>
        <dbReference type="PROSITE" id="PS50119"/>
    </source>
</evidence>
<dbReference type="GO" id="GO:0008270">
    <property type="term" value="F:zinc ion binding"/>
    <property type="evidence" value="ECO:0007669"/>
    <property type="project" value="UniProtKB-KW"/>
</dbReference>
<feature type="region of interest" description="Disordered" evidence="5">
    <location>
        <begin position="373"/>
        <end position="400"/>
    </location>
</feature>
<dbReference type="InterPro" id="IPR052260">
    <property type="entry name" value="Autophagy_Rcpt_SigReg"/>
</dbReference>
<comment type="caution">
    <text evidence="9">The sequence shown here is derived from an EMBL/GenBank/DDBJ whole genome shotgun (WGS) entry which is preliminary data.</text>
</comment>
<evidence type="ECO:0000256" key="1">
    <source>
        <dbReference type="ARBA" id="ARBA00022723"/>
    </source>
</evidence>
<evidence type="ECO:0000259" key="8">
    <source>
        <dbReference type="PROSITE" id="PS51745"/>
    </source>
</evidence>
<dbReference type="SMART" id="SM00291">
    <property type="entry name" value="ZnF_ZZ"/>
    <property type="match status" value="4"/>
</dbReference>
<dbReference type="SMART" id="SM00666">
    <property type="entry name" value="PB1"/>
    <property type="match status" value="1"/>
</dbReference>
<feature type="compositionally biased region" description="Low complexity" evidence="5">
    <location>
        <begin position="529"/>
        <end position="547"/>
    </location>
</feature>
<dbReference type="InterPro" id="IPR000433">
    <property type="entry name" value="Znf_ZZ"/>
</dbReference>
<dbReference type="SUPFAM" id="SSF54277">
    <property type="entry name" value="CAD &amp; PB1 domains"/>
    <property type="match status" value="1"/>
</dbReference>
<proteinExistence type="predicted"/>
<feature type="region of interest" description="Disordered" evidence="5">
    <location>
        <begin position="125"/>
        <end position="189"/>
    </location>
</feature>
<dbReference type="GO" id="GO:0070530">
    <property type="term" value="F:K63-linked polyubiquitin modification-dependent protein binding"/>
    <property type="evidence" value="ECO:0007669"/>
    <property type="project" value="TreeGrafter"/>
</dbReference>
<keyword evidence="1" id="KW-0479">Metal-binding</keyword>
<dbReference type="PROSITE" id="PS51745">
    <property type="entry name" value="PB1"/>
    <property type="match status" value="1"/>
</dbReference>
<feature type="domain" description="PB1" evidence="8">
    <location>
        <begin position="8"/>
        <end position="96"/>
    </location>
</feature>
<dbReference type="GO" id="GO:0000423">
    <property type="term" value="P:mitophagy"/>
    <property type="evidence" value="ECO:0007669"/>
    <property type="project" value="TreeGrafter"/>
</dbReference>
<dbReference type="STRING" id="71717.A0A4Y7TRI9"/>
<keyword evidence="3" id="KW-0862">Zinc</keyword>
<evidence type="ECO:0000256" key="2">
    <source>
        <dbReference type="ARBA" id="ARBA00022771"/>
    </source>
</evidence>
<feature type="region of interest" description="Disordered" evidence="5">
    <location>
        <begin position="529"/>
        <end position="562"/>
    </location>
</feature>
<name>A0A4Y7TRI9_COPMI</name>
<dbReference type="AlphaFoldDB" id="A0A4Y7TRI9"/>
<dbReference type="Pfam" id="PF00564">
    <property type="entry name" value="PB1"/>
    <property type="match status" value="1"/>
</dbReference>
<dbReference type="EMBL" id="QPFP01000005">
    <property type="protein sequence ID" value="TEB36518.1"/>
    <property type="molecule type" value="Genomic_DNA"/>
</dbReference>
<evidence type="ECO:0000259" key="7">
    <source>
        <dbReference type="PROSITE" id="PS50135"/>
    </source>
</evidence>
<evidence type="ECO:0000256" key="4">
    <source>
        <dbReference type="PROSITE-ProRule" id="PRU00228"/>
    </source>
</evidence>
<organism evidence="9 10">
    <name type="scientific">Coprinellus micaceus</name>
    <name type="common">Glistening ink-cap mushroom</name>
    <name type="synonym">Coprinus micaceus</name>
    <dbReference type="NCBI Taxonomy" id="71717"/>
    <lineage>
        <taxon>Eukaryota</taxon>
        <taxon>Fungi</taxon>
        <taxon>Dikarya</taxon>
        <taxon>Basidiomycota</taxon>
        <taxon>Agaricomycotina</taxon>
        <taxon>Agaricomycetes</taxon>
        <taxon>Agaricomycetidae</taxon>
        <taxon>Agaricales</taxon>
        <taxon>Agaricineae</taxon>
        <taxon>Psathyrellaceae</taxon>
        <taxon>Coprinellus</taxon>
    </lineage>
</organism>
<feature type="domain" description="ZZ-type" evidence="7">
    <location>
        <begin position="664"/>
        <end position="725"/>
    </location>
</feature>
<evidence type="ECO:0000256" key="3">
    <source>
        <dbReference type="ARBA" id="ARBA00022833"/>
    </source>
</evidence>
<evidence type="ECO:0008006" key="11">
    <source>
        <dbReference type="Google" id="ProtNLM"/>
    </source>
</evidence>
<evidence type="ECO:0000313" key="9">
    <source>
        <dbReference type="EMBL" id="TEB36518.1"/>
    </source>
</evidence>